<sequence>MQRLSTANEHAQVQRCKARARAVIETFNRLDLLLTIEFSASDEIAPLITDVTNLPTALGLC</sequence>
<accession>A0A3P7P3C8</accession>
<reference evidence="1 2" key="1">
    <citation type="submission" date="2018-11" db="EMBL/GenBank/DDBJ databases">
        <authorList>
            <consortium name="Pathogen Informatics"/>
        </authorList>
    </citation>
    <scope>NUCLEOTIDE SEQUENCE [LARGE SCALE GENOMIC DNA]</scope>
</reference>
<gene>
    <name evidence="1" type="ORF">GPUH_LOCUS26849</name>
</gene>
<organism evidence="1 2">
    <name type="scientific">Gongylonema pulchrum</name>
    <dbReference type="NCBI Taxonomy" id="637853"/>
    <lineage>
        <taxon>Eukaryota</taxon>
        <taxon>Metazoa</taxon>
        <taxon>Ecdysozoa</taxon>
        <taxon>Nematoda</taxon>
        <taxon>Chromadorea</taxon>
        <taxon>Rhabditida</taxon>
        <taxon>Spirurina</taxon>
        <taxon>Spiruromorpha</taxon>
        <taxon>Spiruroidea</taxon>
        <taxon>Gongylonematidae</taxon>
        <taxon>Gongylonema</taxon>
    </lineage>
</organism>
<evidence type="ECO:0000313" key="1">
    <source>
        <dbReference type="EMBL" id="VDN49575.1"/>
    </source>
</evidence>
<keyword evidence="2" id="KW-1185">Reference proteome</keyword>
<dbReference type="EMBL" id="UYRT01114938">
    <property type="protein sequence ID" value="VDN49575.1"/>
    <property type="molecule type" value="Genomic_DNA"/>
</dbReference>
<dbReference type="AlphaFoldDB" id="A0A3P7P3C8"/>
<dbReference type="OrthoDB" id="5849485at2759"/>
<proteinExistence type="predicted"/>
<evidence type="ECO:0000313" key="2">
    <source>
        <dbReference type="Proteomes" id="UP000271098"/>
    </source>
</evidence>
<protein>
    <submittedName>
        <fullName evidence="1">Uncharacterized protein</fullName>
    </submittedName>
</protein>
<name>A0A3P7P3C8_9BILA</name>
<dbReference type="Proteomes" id="UP000271098">
    <property type="component" value="Unassembled WGS sequence"/>
</dbReference>